<feature type="compositionally biased region" description="Low complexity" evidence="1">
    <location>
        <begin position="10"/>
        <end position="21"/>
    </location>
</feature>
<dbReference type="EMBL" id="APKE01000007">
    <property type="protein sequence ID" value="KAF0677226.1"/>
    <property type="molecule type" value="Genomic_DNA"/>
</dbReference>
<accession>A0A921NQT8</accession>
<protein>
    <recommendedName>
        <fullName evidence="4">DUF3072 domain-containing protein</fullName>
    </recommendedName>
</protein>
<dbReference type="Proteomes" id="UP000698242">
    <property type="component" value="Unassembled WGS sequence"/>
</dbReference>
<evidence type="ECO:0000256" key="1">
    <source>
        <dbReference type="SAM" id="MobiDB-lite"/>
    </source>
</evidence>
<feature type="region of interest" description="Disordered" evidence="1">
    <location>
        <begin position="1"/>
        <end position="43"/>
    </location>
</feature>
<organism evidence="2 3">
    <name type="scientific">Profundibacterium mesophilum KAUST100406-0324</name>
    <dbReference type="NCBI Taxonomy" id="1037889"/>
    <lineage>
        <taxon>Bacteria</taxon>
        <taxon>Pseudomonadati</taxon>
        <taxon>Pseudomonadota</taxon>
        <taxon>Alphaproteobacteria</taxon>
        <taxon>Rhodobacterales</taxon>
        <taxon>Roseobacteraceae</taxon>
        <taxon>Profundibacterium</taxon>
    </lineage>
</organism>
<dbReference type="InterPro" id="IPR021425">
    <property type="entry name" value="DUF3072"/>
</dbReference>
<keyword evidence="3" id="KW-1185">Reference proteome</keyword>
<dbReference type="AlphaFoldDB" id="A0A921NQT8"/>
<dbReference type="RefSeq" id="WP_159963989.1">
    <property type="nucleotide sequence ID" value="NZ_APKE01000007.1"/>
</dbReference>
<evidence type="ECO:0000313" key="3">
    <source>
        <dbReference type="Proteomes" id="UP000698242"/>
    </source>
</evidence>
<name>A0A921NQT8_9RHOB</name>
<reference evidence="2" key="1">
    <citation type="submission" date="2013-03" db="EMBL/GenBank/DDBJ databases">
        <title>Genome Sequence of the Profundibacterium mesophilum strain KAUST100406-0324T from Red Sea, a novel genus in the family Rhodobacteraceae.</title>
        <authorList>
            <person name="Essack M."/>
            <person name="Alam I."/>
            <person name="Lafi F."/>
            <person name="Alawi W."/>
            <person name="Kamanu F."/>
            <person name="Al-Suwailem A."/>
            <person name="Lee O.O."/>
            <person name="Xu Y."/>
            <person name="Bajic V."/>
            <person name="Qian P.-Y."/>
            <person name="Archer J."/>
        </authorList>
    </citation>
    <scope>NUCLEOTIDE SEQUENCE</scope>
    <source>
        <strain evidence="2">KAUST100406-0324</strain>
    </source>
</reference>
<proteinExistence type="predicted"/>
<dbReference type="OrthoDB" id="7871968at2"/>
<gene>
    <name evidence="2" type="ORF">PMES_00543</name>
</gene>
<evidence type="ECO:0008006" key="4">
    <source>
        <dbReference type="Google" id="ProtNLM"/>
    </source>
</evidence>
<comment type="caution">
    <text evidence="2">The sequence shown here is derived from an EMBL/GenBank/DDBJ whole genome shotgun (WGS) entry which is preliminary data.</text>
</comment>
<sequence length="77" mass="7775">MSKASDKPVAAAPTPAAGFAAAEDEAGRDGGAGAPMSDKQAAQLRALCQERGEDFDPGLTAAQADERIEAMKAAREG</sequence>
<evidence type="ECO:0000313" key="2">
    <source>
        <dbReference type="EMBL" id="KAF0677226.1"/>
    </source>
</evidence>
<dbReference type="Pfam" id="PF11272">
    <property type="entry name" value="DUF3072"/>
    <property type="match status" value="1"/>
</dbReference>